<feature type="transmembrane region" description="Helical" evidence="5">
    <location>
        <begin position="372"/>
        <end position="392"/>
    </location>
</feature>
<dbReference type="CDD" id="cd01115">
    <property type="entry name" value="SLC13_permease"/>
    <property type="match status" value="1"/>
</dbReference>
<dbReference type="OrthoDB" id="9766267at2"/>
<dbReference type="AlphaFoldDB" id="A0A7U4QM76"/>
<evidence type="ECO:0000256" key="4">
    <source>
        <dbReference type="ARBA" id="ARBA00023136"/>
    </source>
</evidence>
<dbReference type="KEGG" id="daw:HS1_002139"/>
<keyword evidence="3 5" id="KW-1133">Transmembrane helix</keyword>
<sequence length="480" mass="52995">MAKFSLIIAPILSIILVLFLNLKPGNPQVTYTAAVALLMAIWWVTEAIPLAVTALLPAVLFPILGIMNGKAVSAFYFNDVILLFIGGFIVALAMQRWNFHKRIALKIMLWMGINPWQVVLGFMGATAFLSMWISNTAATMVMVPIAMAIIAKLEENIEGKKVSRFSKGLLLGIAYAASIGGMATLIGTPPNLALVKIFSIYFPQAPEISFARWFVFALPLVIVFFLCAWLLIFLLFCKNVKFQVNLDMFYKEYKKLGPMKFEEWVVMIDFILLALLWFTRKDIPIGGFRIPGWSSLFPVPKFIDDGTVAIAMTLPLFFIPARDHQTIMDWETASQLPWGIVLLFGGGFALAAGFKQSGLSAWFGEQLQGLSFLHPFLIMIAISLLMIILTQFTSNTASTQMILPIVASMSISLRINPLPLMVLTTLSASCAFMLPVSTPPNAIIFGTNAIKVFDMAKTGTILNLLGAMLIIAYITIFGTF</sequence>
<protein>
    <submittedName>
        <fullName evidence="6">Sodium-dependent dicarboxylate transporter SdcS</fullName>
    </submittedName>
</protein>
<dbReference type="RefSeq" id="WP_066065195.1">
    <property type="nucleotide sequence ID" value="NZ_CP013015.1"/>
</dbReference>
<dbReference type="Pfam" id="PF00939">
    <property type="entry name" value="Na_sulph_symp"/>
    <property type="match status" value="1"/>
</dbReference>
<proteinExistence type="predicted"/>
<dbReference type="GO" id="GO:0008514">
    <property type="term" value="F:organic anion transmembrane transporter activity"/>
    <property type="evidence" value="ECO:0007669"/>
    <property type="project" value="UniProtKB-ARBA"/>
</dbReference>
<dbReference type="GO" id="GO:1905039">
    <property type="term" value="P:carboxylic acid transmembrane transport"/>
    <property type="evidence" value="ECO:0007669"/>
    <property type="project" value="UniProtKB-ARBA"/>
</dbReference>
<reference evidence="6 7" key="1">
    <citation type="submission" date="2015-10" db="EMBL/GenBank/DDBJ databases">
        <title>Candidatus Desulfofervidus auxilii, a hydrogenotrophic sulfate-reducing bacterium involved in the thermophilic anaerobic oxidation of methane.</title>
        <authorList>
            <person name="Krukenberg V."/>
            <person name="Richter M."/>
            <person name="Wegener G."/>
        </authorList>
    </citation>
    <scope>NUCLEOTIDE SEQUENCE [LARGE SCALE GENOMIC DNA]</scope>
    <source>
        <strain evidence="6 7">HS1</strain>
    </source>
</reference>
<dbReference type="GO" id="GO:0005886">
    <property type="term" value="C:plasma membrane"/>
    <property type="evidence" value="ECO:0007669"/>
    <property type="project" value="TreeGrafter"/>
</dbReference>
<feature type="transmembrane region" description="Helical" evidence="5">
    <location>
        <begin position="132"/>
        <end position="153"/>
    </location>
</feature>
<feature type="transmembrane region" description="Helical" evidence="5">
    <location>
        <begin position="261"/>
        <end position="279"/>
    </location>
</feature>
<comment type="subcellular location">
    <subcellularLocation>
        <location evidence="1">Membrane</location>
        <topology evidence="1">Multi-pass membrane protein</topology>
    </subcellularLocation>
</comment>
<evidence type="ECO:0000313" key="7">
    <source>
        <dbReference type="Proteomes" id="UP000070560"/>
    </source>
</evidence>
<evidence type="ECO:0000256" key="2">
    <source>
        <dbReference type="ARBA" id="ARBA00022692"/>
    </source>
</evidence>
<feature type="transmembrane region" description="Helical" evidence="5">
    <location>
        <begin position="461"/>
        <end position="479"/>
    </location>
</feature>
<dbReference type="PANTHER" id="PTHR10283:SF82">
    <property type="entry name" value="SOLUTE CARRIER FAMILY 13 MEMBER 2"/>
    <property type="match status" value="1"/>
</dbReference>
<feature type="transmembrane region" description="Helical" evidence="5">
    <location>
        <begin position="413"/>
        <end position="434"/>
    </location>
</feature>
<keyword evidence="4 5" id="KW-0472">Membrane</keyword>
<feature type="transmembrane region" description="Helical" evidence="5">
    <location>
        <begin position="34"/>
        <end position="63"/>
    </location>
</feature>
<accession>A0A7U4QM76</accession>
<feature type="transmembrane region" description="Helical" evidence="5">
    <location>
        <begin position="75"/>
        <end position="95"/>
    </location>
</feature>
<evidence type="ECO:0000313" key="6">
    <source>
        <dbReference type="EMBL" id="AMM41925.1"/>
    </source>
</evidence>
<feature type="transmembrane region" description="Helical" evidence="5">
    <location>
        <begin position="299"/>
        <end position="321"/>
    </location>
</feature>
<dbReference type="Proteomes" id="UP000070560">
    <property type="component" value="Chromosome"/>
</dbReference>
<feature type="transmembrane region" description="Helical" evidence="5">
    <location>
        <begin position="107"/>
        <end position="126"/>
    </location>
</feature>
<feature type="transmembrane region" description="Helical" evidence="5">
    <location>
        <begin position="213"/>
        <end position="240"/>
    </location>
</feature>
<keyword evidence="7" id="KW-1185">Reference proteome</keyword>
<evidence type="ECO:0000256" key="3">
    <source>
        <dbReference type="ARBA" id="ARBA00022989"/>
    </source>
</evidence>
<gene>
    <name evidence="6" type="ORF">HS1_002139</name>
</gene>
<dbReference type="EMBL" id="CP013015">
    <property type="protein sequence ID" value="AMM41925.1"/>
    <property type="molecule type" value="Genomic_DNA"/>
</dbReference>
<dbReference type="InterPro" id="IPR001898">
    <property type="entry name" value="SLC13A/DASS"/>
</dbReference>
<feature type="transmembrane region" description="Helical" evidence="5">
    <location>
        <begin position="165"/>
        <end position="186"/>
    </location>
</feature>
<feature type="transmembrane region" description="Helical" evidence="5">
    <location>
        <begin position="6"/>
        <end position="22"/>
    </location>
</feature>
<dbReference type="NCBIfam" id="TIGR00785">
    <property type="entry name" value="dass"/>
    <property type="match status" value="1"/>
</dbReference>
<evidence type="ECO:0000256" key="5">
    <source>
        <dbReference type="SAM" id="Phobius"/>
    </source>
</evidence>
<organism evidence="6 7">
    <name type="scientific">Desulfofervidus auxilii</name>
    <dbReference type="NCBI Taxonomy" id="1621989"/>
    <lineage>
        <taxon>Bacteria</taxon>
        <taxon>Pseudomonadati</taxon>
        <taxon>Thermodesulfobacteriota</taxon>
        <taxon>Candidatus Desulfofervidia</taxon>
        <taxon>Candidatus Desulfofervidales</taxon>
        <taxon>Candidatus Desulfofervidaceae</taxon>
        <taxon>Candidatus Desulfofervidus</taxon>
    </lineage>
</organism>
<evidence type="ECO:0000256" key="1">
    <source>
        <dbReference type="ARBA" id="ARBA00004141"/>
    </source>
</evidence>
<dbReference type="PANTHER" id="PTHR10283">
    <property type="entry name" value="SOLUTE CARRIER FAMILY 13 MEMBER"/>
    <property type="match status" value="1"/>
</dbReference>
<name>A0A7U4QM76_DESA2</name>
<keyword evidence="2 5" id="KW-0812">Transmembrane</keyword>
<feature type="transmembrane region" description="Helical" evidence="5">
    <location>
        <begin position="333"/>
        <end position="352"/>
    </location>
</feature>